<feature type="region of interest" description="Disordered" evidence="1">
    <location>
        <begin position="56"/>
        <end position="90"/>
    </location>
</feature>
<comment type="caution">
    <text evidence="2">The sequence shown here is derived from an EMBL/GenBank/DDBJ whole genome shotgun (WGS) entry which is preliminary data.</text>
</comment>
<evidence type="ECO:0000256" key="1">
    <source>
        <dbReference type="SAM" id="MobiDB-lite"/>
    </source>
</evidence>
<proteinExistence type="predicted"/>
<keyword evidence="3" id="KW-1185">Reference proteome</keyword>
<sequence length="159" mass="18774">MKKPIYLPKAVKKTMTTKIPIMSEESAPPLLEDYLANHSKEVQEWTILNWVSSVKGHRADDDQEMEESKPEGEEIENSNSEMQTRKEVEEKHQRDLINIFFDSLPKLESHYCRKDTSKLYFEPRWQTKAELFRLYESFCENQDKGTLKASICIFYGIFD</sequence>
<evidence type="ECO:0000313" key="2">
    <source>
        <dbReference type="EMBL" id="KAL3269339.1"/>
    </source>
</evidence>
<reference evidence="2 3" key="1">
    <citation type="journal article" date="2021" name="BMC Biol.">
        <title>Horizontally acquired antibacterial genes associated with adaptive radiation of ladybird beetles.</title>
        <authorList>
            <person name="Li H.S."/>
            <person name="Tang X.F."/>
            <person name="Huang Y.H."/>
            <person name="Xu Z.Y."/>
            <person name="Chen M.L."/>
            <person name="Du X.Y."/>
            <person name="Qiu B.Y."/>
            <person name="Chen P.T."/>
            <person name="Zhang W."/>
            <person name="Slipinski A."/>
            <person name="Escalona H.E."/>
            <person name="Waterhouse R.M."/>
            <person name="Zwick A."/>
            <person name="Pang H."/>
        </authorList>
    </citation>
    <scope>NUCLEOTIDE SEQUENCE [LARGE SCALE GENOMIC DNA]</scope>
    <source>
        <strain evidence="2">SYSU2018</strain>
    </source>
</reference>
<evidence type="ECO:0000313" key="3">
    <source>
        <dbReference type="Proteomes" id="UP001516400"/>
    </source>
</evidence>
<gene>
    <name evidence="2" type="ORF">HHI36_008411</name>
</gene>
<accession>A0ABD2MSG1</accession>
<organism evidence="2 3">
    <name type="scientific">Cryptolaemus montrouzieri</name>
    <dbReference type="NCBI Taxonomy" id="559131"/>
    <lineage>
        <taxon>Eukaryota</taxon>
        <taxon>Metazoa</taxon>
        <taxon>Ecdysozoa</taxon>
        <taxon>Arthropoda</taxon>
        <taxon>Hexapoda</taxon>
        <taxon>Insecta</taxon>
        <taxon>Pterygota</taxon>
        <taxon>Neoptera</taxon>
        <taxon>Endopterygota</taxon>
        <taxon>Coleoptera</taxon>
        <taxon>Polyphaga</taxon>
        <taxon>Cucujiformia</taxon>
        <taxon>Coccinelloidea</taxon>
        <taxon>Coccinellidae</taxon>
        <taxon>Scymninae</taxon>
        <taxon>Scymnini</taxon>
        <taxon>Cryptolaemus</taxon>
    </lineage>
</organism>
<dbReference type="Proteomes" id="UP001516400">
    <property type="component" value="Unassembled WGS sequence"/>
</dbReference>
<name>A0ABD2MSG1_9CUCU</name>
<dbReference type="AlphaFoldDB" id="A0ABD2MSG1"/>
<protein>
    <submittedName>
        <fullName evidence="2">Uncharacterized protein</fullName>
    </submittedName>
</protein>
<dbReference type="EMBL" id="JABFTP020000021">
    <property type="protein sequence ID" value="KAL3269339.1"/>
    <property type="molecule type" value="Genomic_DNA"/>
</dbReference>